<feature type="transmembrane region" description="Helical" evidence="22">
    <location>
        <begin position="355"/>
        <end position="377"/>
    </location>
</feature>
<dbReference type="PANTHER" id="PTHR45755:SF1">
    <property type="entry name" value="PROTON-COUPLED ZINC ANTIPORTER SLC30A5"/>
    <property type="match status" value="1"/>
</dbReference>
<gene>
    <name evidence="25" type="ORF">FSP39_011932</name>
</gene>
<accession>A0AA88YE71</accession>
<dbReference type="Pfam" id="PF16916">
    <property type="entry name" value="ZT_dimer"/>
    <property type="match status" value="1"/>
</dbReference>
<evidence type="ECO:0000256" key="6">
    <source>
        <dbReference type="ARBA" id="ARBA00022448"/>
    </source>
</evidence>
<evidence type="ECO:0000256" key="22">
    <source>
        <dbReference type="SAM" id="Phobius"/>
    </source>
</evidence>
<feature type="compositionally biased region" description="Basic residues" evidence="21">
    <location>
        <begin position="561"/>
        <end position="580"/>
    </location>
</feature>
<evidence type="ECO:0000313" key="25">
    <source>
        <dbReference type="EMBL" id="KAK3097668.1"/>
    </source>
</evidence>
<evidence type="ECO:0000256" key="15">
    <source>
        <dbReference type="ARBA" id="ARBA00023136"/>
    </source>
</evidence>
<comment type="catalytic activity">
    <reaction evidence="20">
        <text>Zn(2+)(in) + 2 H(+)(out) = Zn(2+)(out) + 2 H(+)(in)</text>
        <dbReference type="Rhea" id="RHEA:72627"/>
        <dbReference type="ChEBI" id="CHEBI:15378"/>
        <dbReference type="ChEBI" id="CHEBI:29105"/>
    </reaction>
</comment>
<comment type="caution">
    <text evidence="25">The sequence shown here is derived from an EMBL/GenBank/DDBJ whole genome shotgun (WGS) entry which is preliminary data.</text>
</comment>
<dbReference type="GO" id="GO:0046872">
    <property type="term" value="F:metal ion binding"/>
    <property type="evidence" value="ECO:0007669"/>
    <property type="project" value="UniProtKB-KW"/>
</dbReference>
<evidence type="ECO:0000256" key="7">
    <source>
        <dbReference type="ARBA" id="ARBA00022449"/>
    </source>
</evidence>
<keyword evidence="9" id="KW-0479">Metal-binding</keyword>
<evidence type="ECO:0000313" key="26">
    <source>
        <dbReference type="Proteomes" id="UP001186944"/>
    </source>
</evidence>
<evidence type="ECO:0000256" key="13">
    <source>
        <dbReference type="ARBA" id="ARBA00023034"/>
    </source>
</evidence>
<evidence type="ECO:0000256" key="12">
    <source>
        <dbReference type="ARBA" id="ARBA00022989"/>
    </source>
</evidence>
<dbReference type="Gene3D" id="1.20.1510.10">
    <property type="entry name" value="Cation efflux protein transmembrane domain"/>
    <property type="match status" value="1"/>
</dbReference>
<evidence type="ECO:0000256" key="18">
    <source>
        <dbReference type="ARBA" id="ARBA00042038"/>
    </source>
</evidence>
<feature type="domain" description="Cation efflux protein cytoplasmic" evidence="24">
    <location>
        <begin position="677"/>
        <end position="747"/>
    </location>
</feature>
<keyword evidence="14" id="KW-0406">Ion transport</keyword>
<feature type="transmembrane region" description="Helical" evidence="22">
    <location>
        <begin position="250"/>
        <end position="268"/>
    </location>
</feature>
<keyword evidence="26" id="KW-1185">Reference proteome</keyword>
<sequence length="782" mass="85897">MAELIVEEEQILGVLGPPCGNILAFESKRKSLFLMQASSASTYIIILVVSKFLRAVGLFLSYDLLKLIPVVQFLFIIKFWSCLPLIVLQKPFSSGTRISKHQWFRIGRHAVVGAFINLMWLFGLTLCGPLRTVLLFEHSDLVIIAGATALFSNNGGGPAKMRGAVFFVVAVVTLLLFDHDEKLDHLGDHAESGDKHHTIFSHFFYHMVNFVGWSDHKGGVVLLAITLCMEVGYNSASKKLCVDVGGAKKLHAISTLVQAVVLCPWAFFIYLTKESEVESWFYLIMPMTFVILFVFVIDFYIEAVAVNHLQAPKTALYGACAIFLSALFLGLTWNHPLTSKITTMHKLKEIITEDHVLSGGVIFSLMTYILATNMLAWPSKGSKGGSFIGYSASGQPLYSFTGDALSKTSHSLATVLQNGLKQILADSNSRRIFYFLCINLIFTFVELVYGVWTNSLGLISDGFHMLFDCSALVMGLYAAVMSRWKATRIFSYGYDRVEVLSGFINGLFLVVIGIFVFTEAIGRLFEPPEVSTERLLAVSVIGLLVNLIGIVAFHGYHTHSHGGGHGHSHGGGHGHSHGGGHGHGGQGHGSHGHSHGAHTEHADKNVNMEGVFLHVLADTLGSVGVIISSFLIENFGWNIADPICSLFIATMILLSVFPLLRDTSVILLLRSPLDMEKTLGDILQKIVAIDGVLTYRQPHIWNHTASKMIGTIHIHVSQGASEQKIIAQVTNIFKEFGINNVIVQVEKESYFYHLSGLGVGSDQMSDFGSLPRSYQRNIIKAI</sequence>
<feature type="transmembrane region" description="Helical" evidence="22">
    <location>
        <begin position="611"/>
        <end position="632"/>
    </location>
</feature>
<dbReference type="Proteomes" id="UP001186944">
    <property type="component" value="Unassembled WGS sequence"/>
</dbReference>
<keyword evidence="10" id="KW-0862">Zinc</keyword>
<feature type="transmembrane region" description="Helical" evidence="22">
    <location>
        <begin position="280"/>
        <end position="303"/>
    </location>
</feature>
<feature type="transmembrane region" description="Helical" evidence="22">
    <location>
        <begin position="463"/>
        <end position="481"/>
    </location>
</feature>
<feature type="transmembrane region" description="Helical" evidence="22">
    <location>
        <begin position="638"/>
        <end position="660"/>
    </location>
</feature>
<feature type="transmembrane region" description="Helical" evidence="22">
    <location>
        <begin position="315"/>
        <end position="335"/>
    </location>
</feature>
<dbReference type="InterPro" id="IPR027469">
    <property type="entry name" value="Cation_efflux_TMD_sf"/>
</dbReference>
<feature type="region of interest" description="Disordered" evidence="21">
    <location>
        <begin position="561"/>
        <end position="599"/>
    </location>
</feature>
<evidence type="ECO:0000256" key="16">
    <source>
        <dbReference type="ARBA" id="ARBA00038531"/>
    </source>
</evidence>
<evidence type="ECO:0000256" key="5">
    <source>
        <dbReference type="ARBA" id="ARBA00008873"/>
    </source>
</evidence>
<feature type="transmembrane region" description="Helical" evidence="22">
    <location>
        <begin position="32"/>
        <end position="50"/>
    </location>
</feature>
<evidence type="ECO:0000256" key="21">
    <source>
        <dbReference type="SAM" id="MobiDB-lite"/>
    </source>
</evidence>
<keyword evidence="12 22" id="KW-1133">Transmembrane helix</keyword>
<evidence type="ECO:0000256" key="20">
    <source>
        <dbReference type="ARBA" id="ARBA00048349"/>
    </source>
</evidence>
<keyword evidence="13" id="KW-0333">Golgi apparatus</keyword>
<evidence type="ECO:0000256" key="10">
    <source>
        <dbReference type="ARBA" id="ARBA00022833"/>
    </source>
</evidence>
<dbReference type="InterPro" id="IPR027470">
    <property type="entry name" value="Cation_efflux_CTD"/>
</dbReference>
<evidence type="ECO:0000256" key="1">
    <source>
        <dbReference type="ARBA" id="ARBA00004166"/>
    </source>
</evidence>
<feature type="transmembrane region" description="Helical" evidence="22">
    <location>
        <begin position="534"/>
        <end position="553"/>
    </location>
</feature>
<comment type="subcellular location">
    <subcellularLocation>
        <location evidence="3">Cytoplasmic vesicle</location>
        <location evidence="3">COPII-coated vesicle membrane</location>
        <topology evidence="3">Multi-pass membrane protein</topology>
    </subcellularLocation>
    <subcellularLocation>
        <location evidence="4">Cytoplasmic vesicle</location>
        <location evidence="4">Secretory vesicle membrane</location>
        <topology evidence="4">Multi-pass membrane protein</topology>
    </subcellularLocation>
    <subcellularLocation>
        <location evidence="2">Golgi apparatus</location>
        <location evidence="2">Golgi stack membrane</location>
        <topology evidence="2">Multi-pass membrane protein</topology>
    </subcellularLocation>
    <subcellularLocation>
        <location evidence="1">Golgi apparatus</location>
        <location evidence="1">trans-Golgi network membrane</location>
        <topology evidence="1">Multi-pass membrane protein</topology>
    </subcellularLocation>
</comment>
<evidence type="ECO:0000256" key="19">
    <source>
        <dbReference type="ARBA" id="ARBA00042217"/>
    </source>
</evidence>
<dbReference type="GO" id="GO:0015297">
    <property type="term" value="F:antiporter activity"/>
    <property type="evidence" value="ECO:0007669"/>
    <property type="project" value="UniProtKB-KW"/>
</dbReference>
<organism evidence="25 26">
    <name type="scientific">Pinctada imbricata</name>
    <name type="common">Atlantic pearl-oyster</name>
    <name type="synonym">Pinctada martensii</name>
    <dbReference type="NCBI Taxonomy" id="66713"/>
    <lineage>
        <taxon>Eukaryota</taxon>
        <taxon>Metazoa</taxon>
        <taxon>Spiralia</taxon>
        <taxon>Lophotrochozoa</taxon>
        <taxon>Mollusca</taxon>
        <taxon>Bivalvia</taxon>
        <taxon>Autobranchia</taxon>
        <taxon>Pteriomorphia</taxon>
        <taxon>Pterioida</taxon>
        <taxon>Pterioidea</taxon>
        <taxon>Pteriidae</taxon>
        <taxon>Pinctada</taxon>
    </lineage>
</organism>
<dbReference type="AlphaFoldDB" id="A0AA88YE71"/>
<keyword evidence="8 22" id="KW-0812">Transmembrane</keyword>
<keyword evidence="11" id="KW-0864">Zinc transport</keyword>
<name>A0AA88YE71_PINIB</name>
<comment type="subunit">
    <text evidence="16">Heterodimer with SLC30A6/ZNT6; form a functional zinc ion transmembrane transporter.</text>
</comment>
<evidence type="ECO:0000256" key="2">
    <source>
        <dbReference type="ARBA" id="ARBA00004205"/>
    </source>
</evidence>
<dbReference type="InterPro" id="IPR045316">
    <property type="entry name" value="Msc2-like"/>
</dbReference>
<evidence type="ECO:0000256" key="4">
    <source>
        <dbReference type="ARBA" id="ARBA00004638"/>
    </source>
</evidence>
<dbReference type="NCBIfam" id="TIGR01297">
    <property type="entry name" value="CDF"/>
    <property type="match status" value="1"/>
</dbReference>
<evidence type="ECO:0000256" key="8">
    <source>
        <dbReference type="ARBA" id="ARBA00022692"/>
    </source>
</evidence>
<evidence type="ECO:0000256" key="11">
    <source>
        <dbReference type="ARBA" id="ARBA00022906"/>
    </source>
</evidence>
<dbReference type="GO" id="GO:0012507">
    <property type="term" value="C:ER to Golgi transport vesicle membrane"/>
    <property type="evidence" value="ECO:0007669"/>
    <property type="project" value="UniProtKB-SubCell"/>
</dbReference>
<dbReference type="SUPFAM" id="SSF161111">
    <property type="entry name" value="Cation efflux protein transmembrane domain-like"/>
    <property type="match status" value="1"/>
</dbReference>
<reference evidence="25" key="1">
    <citation type="submission" date="2019-08" db="EMBL/GenBank/DDBJ databases">
        <title>The improved chromosome-level genome for the pearl oyster Pinctada fucata martensii using PacBio sequencing and Hi-C.</title>
        <authorList>
            <person name="Zheng Z."/>
        </authorList>
    </citation>
    <scope>NUCLEOTIDE SEQUENCE</scope>
    <source>
        <strain evidence="25">ZZ-2019</strain>
        <tissue evidence="25">Adductor muscle</tissue>
    </source>
</reference>
<feature type="transmembrane region" description="Helical" evidence="22">
    <location>
        <begin position="109"/>
        <end position="131"/>
    </location>
</feature>
<dbReference type="EMBL" id="VSWD01000007">
    <property type="protein sequence ID" value="KAK3097668.1"/>
    <property type="molecule type" value="Genomic_DNA"/>
</dbReference>
<dbReference type="InterPro" id="IPR002524">
    <property type="entry name" value="Cation_efflux"/>
</dbReference>
<dbReference type="PANTHER" id="PTHR45755">
    <property type="match status" value="1"/>
</dbReference>
<feature type="transmembrane region" description="Helical" evidence="22">
    <location>
        <begin position="70"/>
        <end position="88"/>
    </location>
</feature>
<proteinExistence type="inferred from homology"/>
<feature type="transmembrane region" description="Helical" evidence="22">
    <location>
        <begin position="159"/>
        <end position="177"/>
    </location>
</feature>
<evidence type="ECO:0000259" key="24">
    <source>
        <dbReference type="Pfam" id="PF16916"/>
    </source>
</evidence>
<dbReference type="InterPro" id="IPR058533">
    <property type="entry name" value="Cation_efflux_TM"/>
</dbReference>
<evidence type="ECO:0000256" key="9">
    <source>
        <dbReference type="ARBA" id="ARBA00022723"/>
    </source>
</evidence>
<keyword evidence="6" id="KW-0813">Transport</keyword>
<dbReference type="GO" id="GO:0005385">
    <property type="term" value="F:zinc ion transmembrane transporter activity"/>
    <property type="evidence" value="ECO:0007669"/>
    <property type="project" value="InterPro"/>
</dbReference>
<dbReference type="GO" id="GO:1904257">
    <property type="term" value="P:zinc ion import into Golgi lumen"/>
    <property type="evidence" value="ECO:0007669"/>
    <property type="project" value="TreeGrafter"/>
</dbReference>
<keyword evidence="7" id="KW-0050">Antiport</keyword>
<protein>
    <recommendedName>
        <fullName evidence="17">Proton-coupled zinc antiporter SLC30A5</fullName>
    </recommendedName>
    <alternativeName>
        <fullName evidence="19">Solute carrier family 30 member 5</fullName>
    </alternativeName>
    <alternativeName>
        <fullName evidence="18">Zinc transporter 5</fullName>
    </alternativeName>
</protein>
<evidence type="ECO:0000256" key="3">
    <source>
        <dbReference type="ARBA" id="ARBA00004557"/>
    </source>
</evidence>
<evidence type="ECO:0000259" key="23">
    <source>
        <dbReference type="Pfam" id="PF01545"/>
    </source>
</evidence>
<evidence type="ECO:0000256" key="14">
    <source>
        <dbReference type="ARBA" id="ARBA00023065"/>
    </source>
</evidence>
<comment type="similarity">
    <text evidence="5">Belongs to the cation diffusion facilitator (CDF) transporter (TC 2.A.4) family. SLC30A subfamily.</text>
</comment>
<dbReference type="Pfam" id="PF01545">
    <property type="entry name" value="Cation_efflux"/>
    <property type="match status" value="1"/>
</dbReference>
<keyword evidence="15 22" id="KW-0472">Membrane</keyword>
<dbReference type="GO" id="GO:0032580">
    <property type="term" value="C:Golgi cisterna membrane"/>
    <property type="evidence" value="ECO:0007669"/>
    <property type="project" value="UniProtKB-SubCell"/>
</dbReference>
<feature type="transmembrane region" description="Helical" evidence="22">
    <location>
        <begin position="432"/>
        <end position="451"/>
    </location>
</feature>
<feature type="transmembrane region" description="Helical" evidence="22">
    <location>
        <begin position="502"/>
        <end position="522"/>
    </location>
</feature>
<dbReference type="GO" id="GO:0006882">
    <property type="term" value="P:intracellular zinc ion homeostasis"/>
    <property type="evidence" value="ECO:0007669"/>
    <property type="project" value="InterPro"/>
</dbReference>
<feature type="domain" description="Cation efflux protein transmembrane" evidence="23">
    <location>
        <begin position="432"/>
        <end position="668"/>
    </location>
</feature>
<evidence type="ECO:0000256" key="17">
    <source>
        <dbReference type="ARBA" id="ARBA00040846"/>
    </source>
</evidence>